<feature type="transmembrane region" description="Helical" evidence="7">
    <location>
        <begin position="428"/>
        <end position="447"/>
    </location>
</feature>
<dbReference type="AlphaFoldDB" id="A0AAD7GN03"/>
<dbReference type="Gene3D" id="1.20.1250.20">
    <property type="entry name" value="MFS general substrate transporter like domains"/>
    <property type="match status" value="1"/>
</dbReference>
<evidence type="ECO:0000256" key="3">
    <source>
        <dbReference type="ARBA" id="ARBA00022692"/>
    </source>
</evidence>
<evidence type="ECO:0000256" key="4">
    <source>
        <dbReference type="ARBA" id="ARBA00022989"/>
    </source>
</evidence>
<dbReference type="Pfam" id="PF00854">
    <property type="entry name" value="PTR2"/>
    <property type="match status" value="1"/>
</dbReference>
<evidence type="ECO:0000256" key="5">
    <source>
        <dbReference type="ARBA" id="ARBA00023136"/>
    </source>
</evidence>
<keyword evidence="5 7" id="KW-0472">Membrane</keyword>
<dbReference type="PANTHER" id="PTHR11654">
    <property type="entry name" value="OLIGOPEPTIDE TRANSPORTER-RELATED"/>
    <property type="match status" value="1"/>
</dbReference>
<feature type="transmembrane region" description="Helical" evidence="7">
    <location>
        <begin position="174"/>
        <end position="192"/>
    </location>
</feature>
<feature type="transmembrane region" description="Helical" evidence="7">
    <location>
        <begin position="480"/>
        <end position="504"/>
    </location>
</feature>
<dbReference type="EMBL" id="JARKIE010000014">
    <property type="protein sequence ID" value="KAJ7702660.1"/>
    <property type="molecule type" value="Genomic_DNA"/>
</dbReference>
<proteinExistence type="inferred from homology"/>
<feature type="transmembrane region" description="Helical" evidence="7">
    <location>
        <begin position="533"/>
        <end position="557"/>
    </location>
</feature>
<feature type="transmembrane region" description="Helical" evidence="7">
    <location>
        <begin position="563"/>
        <end position="583"/>
    </location>
</feature>
<organism evidence="8 9">
    <name type="scientific">Mycena rosella</name>
    <name type="common">Pink bonnet</name>
    <name type="synonym">Agaricus rosellus</name>
    <dbReference type="NCBI Taxonomy" id="1033263"/>
    <lineage>
        <taxon>Eukaryota</taxon>
        <taxon>Fungi</taxon>
        <taxon>Dikarya</taxon>
        <taxon>Basidiomycota</taxon>
        <taxon>Agaricomycotina</taxon>
        <taxon>Agaricomycetes</taxon>
        <taxon>Agaricomycetidae</taxon>
        <taxon>Agaricales</taxon>
        <taxon>Marasmiineae</taxon>
        <taxon>Mycenaceae</taxon>
        <taxon>Mycena</taxon>
    </lineage>
</organism>
<evidence type="ECO:0000313" key="9">
    <source>
        <dbReference type="Proteomes" id="UP001221757"/>
    </source>
</evidence>
<evidence type="ECO:0000256" key="2">
    <source>
        <dbReference type="ARBA" id="ARBA00005982"/>
    </source>
</evidence>
<feature type="transmembrane region" description="Helical" evidence="7">
    <location>
        <begin position="230"/>
        <end position="252"/>
    </location>
</feature>
<feature type="transmembrane region" description="Helical" evidence="7">
    <location>
        <begin position="117"/>
        <end position="135"/>
    </location>
</feature>
<dbReference type="SUPFAM" id="SSF103473">
    <property type="entry name" value="MFS general substrate transporter"/>
    <property type="match status" value="1"/>
</dbReference>
<keyword evidence="9" id="KW-1185">Reference proteome</keyword>
<keyword evidence="3 7" id="KW-0812">Transmembrane</keyword>
<reference evidence="8" key="1">
    <citation type="submission" date="2023-03" db="EMBL/GenBank/DDBJ databases">
        <title>Massive genome expansion in bonnet fungi (Mycena s.s.) driven by repeated elements and novel gene families across ecological guilds.</title>
        <authorList>
            <consortium name="Lawrence Berkeley National Laboratory"/>
            <person name="Harder C.B."/>
            <person name="Miyauchi S."/>
            <person name="Viragh M."/>
            <person name="Kuo A."/>
            <person name="Thoen E."/>
            <person name="Andreopoulos B."/>
            <person name="Lu D."/>
            <person name="Skrede I."/>
            <person name="Drula E."/>
            <person name="Henrissat B."/>
            <person name="Morin E."/>
            <person name="Kohler A."/>
            <person name="Barry K."/>
            <person name="LaButti K."/>
            <person name="Morin E."/>
            <person name="Salamov A."/>
            <person name="Lipzen A."/>
            <person name="Mereny Z."/>
            <person name="Hegedus B."/>
            <person name="Baldrian P."/>
            <person name="Stursova M."/>
            <person name="Weitz H."/>
            <person name="Taylor A."/>
            <person name="Grigoriev I.V."/>
            <person name="Nagy L.G."/>
            <person name="Martin F."/>
            <person name="Kauserud H."/>
        </authorList>
    </citation>
    <scope>NUCLEOTIDE SEQUENCE</scope>
    <source>
        <strain evidence="8">CBHHK067</strain>
    </source>
</reference>
<feature type="transmembrane region" description="Helical" evidence="7">
    <location>
        <begin position="147"/>
        <end position="168"/>
    </location>
</feature>
<protein>
    <submittedName>
        <fullName evidence="8">Peptide/h+ symporter protein</fullName>
    </submittedName>
</protein>
<sequence>MSVPPPPSHRADSNSASDEPKHLSDADSSDSVLENSDGVTQHDLATLRHVRDRVPWQAFSVAVVEFAERWTYYGTTNLYNNYIRAPLPPGSLDGSVARADRALGVAGALAMGQEKSFAIRTFFVYLTPFLGAIIADTKWGRYKTICVFTAVIFLGHIILVASATPAVLQKPETSLGLLILAIFVMAVGAGSIKANVSPLIADQYTGKMRKETLPTGEVVIVSPSITIESIYLYFYMAINLGSVGAISASFLARDNGFWVAYLVPTCVFAVVPLVLYGCRKYYVITPPRGSILLETFRVVCVCLRERWSWNPIATYRNITRAGFWDPAKPSSYNAGEVPAKITWDDEFVGEVHRTMEACKVFLFFPIYWLCYSQIDGNLGTVAAGMTLHGTPNDLIKNLDPISIVILVPIFERWIYPGLRRLGINFSPIKRITAGFLVAALAMVYSAVLEKYLYDLSPCNNDQPSACTSADGEPNAAPLNVWIVSGPYILVAISEIFASITSLQVSSRDRSSPRLTTMCREYAYTKAPKRMKSVVMAFSSLQNALASALNFALTAVNVEQKFEWLFASFAITATIFAGLFYWTFQDLDRREAELNLIGTGEREGFVGERLADHPEKSA</sequence>
<comment type="caution">
    <text evidence="8">The sequence shown here is derived from an EMBL/GenBank/DDBJ whole genome shotgun (WGS) entry which is preliminary data.</text>
</comment>
<dbReference type="InterPro" id="IPR000109">
    <property type="entry name" value="POT_fam"/>
</dbReference>
<evidence type="ECO:0000256" key="7">
    <source>
        <dbReference type="SAM" id="Phobius"/>
    </source>
</evidence>
<comment type="similarity">
    <text evidence="2">Belongs to the major facilitator superfamily. Proton-dependent oligopeptide transporter (POT/PTR) (TC 2.A.17) family.</text>
</comment>
<name>A0AAD7GN03_MYCRO</name>
<dbReference type="GO" id="GO:0016020">
    <property type="term" value="C:membrane"/>
    <property type="evidence" value="ECO:0007669"/>
    <property type="project" value="UniProtKB-SubCell"/>
</dbReference>
<dbReference type="GO" id="GO:0022857">
    <property type="term" value="F:transmembrane transporter activity"/>
    <property type="evidence" value="ECO:0007669"/>
    <property type="project" value="InterPro"/>
</dbReference>
<evidence type="ECO:0000313" key="8">
    <source>
        <dbReference type="EMBL" id="KAJ7702660.1"/>
    </source>
</evidence>
<dbReference type="Proteomes" id="UP001221757">
    <property type="component" value="Unassembled WGS sequence"/>
</dbReference>
<dbReference type="InterPro" id="IPR036259">
    <property type="entry name" value="MFS_trans_sf"/>
</dbReference>
<accession>A0AAD7GN03</accession>
<gene>
    <name evidence="8" type="ORF">B0H17DRAFT_1157386</name>
</gene>
<keyword evidence="4 7" id="KW-1133">Transmembrane helix</keyword>
<evidence type="ECO:0000256" key="1">
    <source>
        <dbReference type="ARBA" id="ARBA00004141"/>
    </source>
</evidence>
<comment type="subcellular location">
    <subcellularLocation>
        <location evidence="1">Membrane</location>
        <topology evidence="1">Multi-pass membrane protein</topology>
    </subcellularLocation>
</comment>
<feature type="region of interest" description="Disordered" evidence="6">
    <location>
        <begin position="1"/>
        <end position="35"/>
    </location>
</feature>
<feature type="transmembrane region" description="Helical" evidence="7">
    <location>
        <begin position="258"/>
        <end position="278"/>
    </location>
</feature>
<evidence type="ECO:0000256" key="6">
    <source>
        <dbReference type="SAM" id="MobiDB-lite"/>
    </source>
</evidence>